<dbReference type="Gene3D" id="1.20.870.10">
    <property type="entry name" value="Son of sevenless (SoS) protein Chain: S domain 1"/>
    <property type="match status" value="1"/>
</dbReference>
<dbReference type="Gene3D" id="1.10.10.10">
    <property type="entry name" value="Winged helix-like DNA-binding domain superfamily/Winged helix DNA-binding domain"/>
    <property type="match status" value="1"/>
</dbReference>
<evidence type="ECO:0000256" key="1">
    <source>
        <dbReference type="ARBA" id="ARBA00022658"/>
    </source>
</evidence>
<protein>
    <submittedName>
        <fullName evidence="7">Rap guanine nucleotide exchange factor 3</fullName>
    </submittedName>
</protein>
<dbReference type="SUPFAM" id="SSF54236">
    <property type="entry name" value="Ubiquitin-like"/>
    <property type="match status" value="1"/>
</dbReference>
<dbReference type="PROSITE" id="PS50009">
    <property type="entry name" value="RASGEF_CAT"/>
    <property type="match status" value="1"/>
</dbReference>
<reference evidence="7" key="2">
    <citation type="submission" date="2025-09" db="UniProtKB">
        <authorList>
            <consortium name="Ensembl"/>
        </authorList>
    </citation>
    <scope>IDENTIFICATION</scope>
</reference>
<dbReference type="Pfam" id="PF00610">
    <property type="entry name" value="DEP"/>
    <property type="match status" value="1"/>
</dbReference>
<dbReference type="Gene3D" id="3.10.20.90">
    <property type="entry name" value="Phosphatidylinositol 3-kinase Catalytic Subunit, Chain A, domain 1"/>
    <property type="match status" value="1"/>
</dbReference>
<dbReference type="SMART" id="SM00049">
    <property type="entry name" value="DEP"/>
    <property type="match status" value="1"/>
</dbReference>
<feature type="compositionally biased region" description="Low complexity" evidence="3">
    <location>
        <begin position="68"/>
        <end position="80"/>
    </location>
</feature>
<dbReference type="InterPro" id="IPR014710">
    <property type="entry name" value="RmlC-like_jellyroll"/>
</dbReference>
<keyword evidence="8" id="KW-1185">Reference proteome</keyword>
<dbReference type="SUPFAM" id="SSF48366">
    <property type="entry name" value="Ras GEF"/>
    <property type="match status" value="1"/>
</dbReference>
<evidence type="ECO:0000313" key="7">
    <source>
        <dbReference type="Ensembl" id="ENSSOCP00000020453.1"/>
    </source>
</evidence>
<dbReference type="Gene3D" id="1.10.840.10">
    <property type="entry name" value="Ras guanine-nucleotide exchange factors catalytic domain"/>
    <property type="match status" value="1"/>
</dbReference>
<dbReference type="GO" id="GO:0005085">
    <property type="term" value="F:guanyl-nucleotide exchange factor activity"/>
    <property type="evidence" value="ECO:0007669"/>
    <property type="project" value="UniProtKB-KW"/>
</dbReference>
<dbReference type="InterPro" id="IPR019804">
    <property type="entry name" value="Ras_G-nucl-exch_fac_CS"/>
</dbReference>
<dbReference type="Ensembl" id="ENSSOCT00000020965.1">
    <property type="protein sequence ID" value="ENSSOCP00000020453.1"/>
    <property type="gene ID" value="ENSSOCG00000015198.1"/>
</dbReference>
<dbReference type="SMART" id="SM00100">
    <property type="entry name" value="cNMP"/>
    <property type="match status" value="1"/>
</dbReference>
<feature type="region of interest" description="Disordered" evidence="3">
    <location>
        <begin position="495"/>
        <end position="516"/>
    </location>
</feature>
<name>A0A8D0FWB3_STROC</name>
<dbReference type="GO" id="GO:0007265">
    <property type="term" value="P:Ras protein signal transduction"/>
    <property type="evidence" value="ECO:0007669"/>
    <property type="project" value="TreeGrafter"/>
</dbReference>
<dbReference type="InterPro" id="IPR023578">
    <property type="entry name" value="Ras_GEF_dom_sf"/>
</dbReference>
<evidence type="ECO:0000259" key="5">
    <source>
        <dbReference type="PROSITE" id="PS50042"/>
    </source>
</evidence>
<dbReference type="Gene3D" id="2.60.120.10">
    <property type="entry name" value="Jelly Rolls"/>
    <property type="match status" value="1"/>
</dbReference>
<proteinExistence type="predicted"/>
<reference evidence="7" key="1">
    <citation type="submission" date="2025-08" db="UniProtKB">
        <authorList>
            <consortium name="Ensembl"/>
        </authorList>
    </citation>
    <scope>IDENTIFICATION</scope>
</reference>
<keyword evidence="1 2" id="KW-0344">Guanine-nucleotide releasing factor</keyword>
<dbReference type="InterPro" id="IPR000591">
    <property type="entry name" value="DEP_dom"/>
</dbReference>
<dbReference type="Gene3D" id="1.10.8.1240">
    <property type="match status" value="1"/>
</dbReference>
<dbReference type="Proteomes" id="UP000694551">
    <property type="component" value="Unplaced"/>
</dbReference>
<evidence type="ECO:0000313" key="8">
    <source>
        <dbReference type="Proteomes" id="UP000694551"/>
    </source>
</evidence>
<dbReference type="SUPFAM" id="SSF46785">
    <property type="entry name" value="Winged helix' DNA-binding domain"/>
    <property type="match status" value="1"/>
</dbReference>
<dbReference type="PANTHER" id="PTHR23113:SF24">
    <property type="entry name" value="RAP GUANINE NUCLEOTIDE EXCHANGE FACTOR 3"/>
    <property type="match status" value="1"/>
</dbReference>
<dbReference type="Pfam" id="PF00617">
    <property type="entry name" value="RasGEF"/>
    <property type="match status" value="1"/>
</dbReference>
<feature type="region of interest" description="Disordered" evidence="3">
    <location>
        <begin position="68"/>
        <end position="88"/>
    </location>
</feature>
<evidence type="ECO:0000259" key="6">
    <source>
        <dbReference type="PROSITE" id="PS50186"/>
    </source>
</evidence>
<dbReference type="InterPro" id="IPR018490">
    <property type="entry name" value="cNMP-bd_dom_sf"/>
</dbReference>
<organism evidence="7 8">
    <name type="scientific">Strix occidentalis caurina</name>
    <name type="common">northern spotted owl</name>
    <dbReference type="NCBI Taxonomy" id="311401"/>
    <lineage>
        <taxon>Eukaryota</taxon>
        <taxon>Metazoa</taxon>
        <taxon>Chordata</taxon>
        <taxon>Craniata</taxon>
        <taxon>Vertebrata</taxon>
        <taxon>Euteleostomi</taxon>
        <taxon>Archelosauria</taxon>
        <taxon>Archosauria</taxon>
        <taxon>Dinosauria</taxon>
        <taxon>Saurischia</taxon>
        <taxon>Theropoda</taxon>
        <taxon>Coelurosauria</taxon>
        <taxon>Aves</taxon>
        <taxon>Neognathae</taxon>
        <taxon>Neoaves</taxon>
        <taxon>Telluraves</taxon>
        <taxon>Strigiformes</taxon>
        <taxon>Strigidae</taxon>
        <taxon>Strix</taxon>
    </lineage>
</organism>
<feature type="region of interest" description="Disordered" evidence="3">
    <location>
        <begin position="840"/>
        <end position="860"/>
    </location>
</feature>
<dbReference type="InterPro" id="IPR029071">
    <property type="entry name" value="Ubiquitin-like_domsf"/>
</dbReference>
<dbReference type="InterPro" id="IPR036390">
    <property type="entry name" value="WH_DNA-bd_sf"/>
</dbReference>
<dbReference type="InterPro" id="IPR001895">
    <property type="entry name" value="RASGEF_cat_dom"/>
</dbReference>
<dbReference type="PRINTS" id="PR00103">
    <property type="entry name" value="CAMPKINASE"/>
</dbReference>
<dbReference type="InterPro" id="IPR036964">
    <property type="entry name" value="RASGEF_cat_dom_sf"/>
</dbReference>
<dbReference type="InterPro" id="IPR008937">
    <property type="entry name" value="Ras-like_GEF"/>
</dbReference>
<feature type="domain" description="DEP" evidence="6">
    <location>
        <begin position="125"/>
        <end position="183"/>
    </location>
</feature>
<dbReference type="PROSITE" id="PS50042">
    <property type="entry name" value="CNMP_BINDING_3"/>
    <property type="match status" value="1"/>
</dbReference>
<dbReference type="PROSITE" id="PS00720">
    <property type="entry name" value="RASGEF"/>
    <property type="match status" value="1"/>
</dbReference>
<dbReference type="Pfam" id="PF00027">
    <property type="entry name" value="cNMP_binding"/>
    <property type="match status" value="1"/>
</dbReference>
<dbReference type="CDD" id="cd00038">
    <property type="entry name" value="CAP_ED"/>
    <property type="match status" value="1"/>
</dbReference>
<evidence type="ECO:0000256" key="3">
    <source>
        <dbReference type="SAM" id="MobiDB-lite"/>
    </source>
</evidence>
<dbReference type="AlphaFoldDB" id="A0A8D0FWB3"/>
<sequence>MEKRALKAGRGGGPEHPHALGSLAQLWAGRSLGLGCSWGWVTEIPGCWGGRAGVSHLGRVLGARLTTSAQSGSTTTSPASHKIPSHPQASSEKIWRAGKLLFIHLTSTRPGLIRDHKHHLRHHRQCCSGKELVDWLLSAGLAVQTRSQAVGICQVLVDGGVLTHVKQEWHFQDKDTQFYRFAELELSPEPGAGLRDAEELLEAVAFLAQLGPDALLTMALRKPPAQRTEDELELIFEELLHIKAVAHLSNSVKGCLGAPPLWLLDAAASPAVFSQGDKGTSWYIVWKGSVNVVTHGKGLVATLHEGDDFGQLALVNDAPRAATIILREDNCHFLRVDKQDFNHILKDVEANTMRLKEHGKVVLVLQKNLQGGSSQPATARSSRLIWVPITLVGPQGLAGGAPNPPGSWAHPHLPSHPGCVTGISACSPPLMLVPLTGPSFRAEPLEGSEQEKATYSLHKRRKILRLVSQWVLLYGRLLQGDRSTTALLQVPGAGTGAGHLLSPEPRRPGEPGPALGRAGPGARNWLASQEEAILNSSCALRAQDKVPYEIYRPDHSCLITVLPVNASVRDVLRSLAPRLGRDREHVLVKVNSAGDKVGLQLDTVGVFTALGLNERLFAVSMEELGSLTPHPEQLGPHVGSSETLDLISSKDLASHLTDYDWNLFKSIHQVEMIHYIVGPQKFHDVTTANLERVMRRFNELQYWVATELCLCPEVGRRAQLLRKFIKLAAHLKEQKNLNSFFAVMFGVSNTAVSRLAKTWERLPHKIRKLHAALERMLDPSWNHRVYRLAVAKLSPPIIPFVPLLLKDMTFIHEGNRTLAENLINFEKMVSGAAPALCPRPAPLSPLRNRSPHRPEDPKAVRISTCSEQSLSVRSPVSTWAYLQHLKAIDSQKELLRLSRDLES</sequence>
<dbReference type="PANTHER" id="PTHR23113">
    <property type="entry name" value="GUANINE NUCLEOTIDE EXCHANGE FACTOR"/>
    <property type="match status" value="1"/>
</dbReference>
<feature type="domain" description="Ras-GEF" evidence="4">
    <location>
        <begin position="648"/>
        <end position="875"/>
    </location>
</feature>
<dbReference type="PROSITE" id="PS50186">
    <property type="entry name" value="DEP"/>
    <property type="match status" value="1"/>
</dbReference>
<evidence type="ECO:0000256" key="2">
    <source>
        <dbReference type="PROSITE-ProRule" id="PRU00168"/>
    </source>
</evidence>
<dbReference type="SMART" id="SM00147">
    <property type="entry name" value="RasGEF"/>
    <property type="match status" value="1"/>
</dbReference>
<dbReference type="CDD" id="cd04437">
    <property type="entry name" value="DEP_Epac"/>
    <property type="match status" value="1"/>
</dbReference>
<dbReference type="SUPFAM" id="SSF51206">
    <property type="entry name" value="cAMP-binding domain-like"/>
    <property type="match status" value="1"/>
</dbReference>
<dbReference type="InterPro" id="IPR036388">
    <property type="entry name" value="WH-like_DNA-bd_sf"/>
</dbReference>
<dbReference type="CDD" id="cd00155">
    <property type="entry name" value="RasGEF"/>
    <property type="match status" value="1"/>
</dbReference>
<dbReference type="GO" id="GO:0005886">
    <property type="term" value="C:plasma membrane"/>
    <property type="evidence" value="ECO:0007669"/>
    <property type="project" value="TreeGrafter"/>
</dbReference>
<feature type="domain" description="Cyclic nucleotide-binding" evidence="5">
    <location>
        <begin position="272"/>
        <end position="345"/>
    </location>
</feature>
<accession>A0A8D0FWB3</accession>
<dbReference type="InterPro" id="IPR000595">
    <property type="entry name" value="cNMP-bd_dom"/>
</dbReference>
<evidence type="ECO:0000259" key="4">
    <source>
        <dbReference type="PROSITE" id="PS50009"/>
    </source>
</evidence>